<dbReference type="EMBL" id="CAUJNA010000234">
    <property type="protein sequence ID" value="CAJ1374147.1"/>
    <property type="molecule type" value="Genomic_DNA"/>
</dbReference>
<evidence type="ECO:0000256" key="1">
    <source>
        <dbReference type="ARBA" id="ARBA00022741"/>
    </source>
</evidence>
<dbReference type="PANTHER" id="PTHR24346:SF30">
    <property type="entry name" value="MATERNAL EMBRYONIC LEUCINE ZIPPER KINASE"/>
    <property type="match status" value="1"/>
</dbReference>
<dbReference type="InterPro" id="IPR008271">
    <property type="entry name" value="Ser/Thr_kinase_AS"/>
</dbReference>
<dbReference type="GO" id="GO:0004674">
    <property type="term" value="F:protein serine/threonine kinase activity"/>
    <property type="evidence" value="ECO:0007669"/>
    <property type="project" value="UniProtKB-KW"/>
</dbReference>
<evidence type="ECO:0000256" key="4">
    <source>
        <dbReference type="RuleBase" id="RU000304"/>
    </source>
</evidence>
<protein>
    <recommendedName>
        <fullName evidence="5">Protein kinase domain-containing protein</fullName>
    </recommendedName>
</protein>
<keyword evidence="4" id="KW-0723">Serine/threonine-protein kinase</keyword>
<evidence type="ECO:0000313" key="7">
    <source>
        <dbReference type="Proteomes" id="UP001178507"/>
    </source>
</evidence>
<dbReference type="Pfam" id="PF00069">
    <property type="entry name" value="Pkinase"/>
    <property type="match status" value="1"/>
</dbReference>
<accession>A0AA36MP17</accession>
<organism evidence="6 7">
    <name type="scientific">Effrenium voratum</name>
    <dbReference type="NCBI Taxonomy" id="2562239"/>
    <lineage>
        <taxon>Eukaryota</taxon>
        <taxon>Sar</taxon>
        <taxon>Alveolata</taxon>
        <taxon>Dinophyceae</taxon>
        <taxon>Suessiales</taxon>
        <taxon>Symbiodiniaceae</taxon>
        <taxon>Effrenium</taxon>
    </lineage>
</organism>
<reference evidence="6" key="1">
    <citation type="submission" date="2023-08" db="EMBL/GenBank/DDBJ databases">
        <authorList>
            <person name="Chen Y."/>
            <person name="Shah S."/>
            <person name="Dougan E. K."/>
            <person name="Thang M."/>
            <person name="Chan C."/>
        </authorList>
    </citation>
    <scope>NUCLEOTIDE SEQUENCE</scope>
</reference>
<dbReference type="PROSITE" id="PS00107">
    <property type="entry name" value="PROTEIN_KINASE_ATP"/>
    <property type="match status" value="1"/>
</dbReference>
<evidence type="ECO:0000256" key="3">
    <source>
        <dbReference type="PROSITE-ProRule" id="PRU10141"/>
    </source>
</evidence>
<dbReference type="SMART" id="SM00220">
    <property type="entry name" value="S_TKc"/>
    <property type="match status" value="1"/>
</dbReference>
<evidence type="ECO:0000259" key="5">
    <source>
        <dbReference type="PROSITE" id="PS50011"/>
    </source>
</evidence>
<dbReference type="PANTHER" id="PTHR24346">
    <property type="entry name" value="MAP/MICROTUBULE AFFINITY-REGULATING KINASE"/>
    <property type="match status" value="1"/>
</dbReference>
<keyword evidence="4" id="KW-0808">Transferase</keyword>
<evidence type="ECO:0000256" key="2">
    <source>
        <dbReference type="ARBA" id="ARBA00022840"/>
    </source>
</evidence>
<dbReference type="PROSITE" id="PS50011">
    <property type="entry name" value="PROTEIN_KINASE_DOM"/>
    <property type="match status" value="1"/>
</dbReference>
<dbReference type="GO" id="GO:0035556">
    <property type="term" value="P:intracellular signal transduction"/>
    <property type="evidence" value="ECO:0007669"/>
    <property type="project" value="TreeGrafter"/>
</dbReference>
<feature type="binding site" evidence="3">
    <location>
        <position position="52"/>
    </location>
    <ligand>
        <name>ATP</name>
        <dbReference type="ChEBI" id="CHEBI:30616"/>
    </ligand>
</feature>
<dbReference type="SUPFAM" id="SSF56112">
    <property type="entry name" value="Protein kinase-like (PK-like)"/>
    <property type="match status" value="1"/>
</dbReference>
<keyword evidence="2 3" id="KW-0067">ATP-binding</keyword>
<dbReference type="InterPro" id="IPR017441">
    <property type="entry name" value="Protein_kinase_ATP_BS"/>
</dbReference>
<feature type="domain" description="Protein kinase" evidence="5">
    <location>
        <begin position="23"/>
        <end position="295"/>
    </location>
</feature>
<dbReference type="PROSITE" id="PS00108">
    <property type="entry name" value="PROTEIN_KINASE_ST"/>
    <property type="match status" value="1"/>
</dbReference>
<keyword evidence="1 3" id="KW-0547">Nucleotide-binding</keyword>
<keyword evidence="4" id="KW-0418">Kinase</keyword>
<dbReference type="GO" id="GO:0005737">
    <property type="term" value="C:cytoplasm"/>
    <property type="evidence" value="ECO:0007669"/>
    <property type="project" value="TreeGrafter"/>
</dbReference>
<comment type="caution">
    <text evidence="6">The sequence shown here is derived from an EMBL/GenBank/DDBJ whole genome shotgun (WGS) entry which is preliminary data.</text>
</comment>
<keyword evidence="7" id="KW-1185">Reference proteome</keyword>
<comment type="similarity">
    <text evidence="4">Belongs to the protein kinase superfamily.</text>
</comment>
<dbReference type="GO" id="GO:0005524">
    <property type="term" value="F:ATP binding"/>
    <property type="evidence" value="ECO:0007669"/>
    <property type="project" value="UniProtKB-UniRule"/>
</dbReference>
<proteinExistence type="inferred from homology"/>
<gene>
    <name evidence="6" type="ORF">EVOR1521_LOCUS3773</name>
</gene>
<sequence>MGCGCSLGAETLVPTEGLFFQNFKLGKKLGEGAFGQVRLTTRISTGATYAVKIMDVRRSGDDKSLDVHILREARSESQLLGEVSGHPHVVALYETYLETPGLFYMIMQRCFGSLMDSLCDMPKLAECKLRRMFRQMLSGIGACHDARIVHRDIKLDNFLYGGEDQETIKLSDFGLAAKIPSSGYLKGVSGTAPYMSPEMLAKKSYSTQTDVWSFASTVYVILYGDVPYSPSQPSPAAVKKAIATAHPPPRWMRSAKLAKRYDQPCSGAENFCRFLLVREPSQRPTVHAALMHSFVEDCIPEKVREESPVLIETAGEQVRTIAEMFKLEKPRIISRRLDEVLARLENAGPPLPHGDISEVAGGHCFSEELPQYSSGEGEDKITFATSLRRKGSEKRIVVHQRCHSAEMGFGRGDRRAHTHSGVTEENWEDLLPHILPGAPEERSPRHQTLK</sequence>
<dbReference type="Proteomes" id="UP001178507">
    <property type="component" value="Unassembled WGS sequence"/>
</dbReference>
<dbReference type="InterPro" id="IPR000719">
    <property type="entry name" value="Prot_kinase_dom"/>
</dbReference>
<dbReference type="AlphaFoldDB" id="A0AA36MP17"/>
<dbReference type="InterPro" id="IPR011009">
    <property type="entry name" value="Kinase-like_dom_sf"/>
</dbReference>
<evidence type="ECO:0000313" key="6">
    <source>
        <dbReference type="EMBL" id="CAJ1374147.1"/>
    </source>
</evidence>
<name>A0AA36MP17_9DINO</name>
<dbReference type="Gene3D" id="1.10.510.10">
    <property type="entry name" value="Transferase(Phosphotransferase) domain 1"/>
    <property type="match status" value="1"/>
</dbReference>